<protein>
    <submittedName>
        <fullName evidence="2">GNAT family N-acetyltransferase</fullName>
    </submittedName>
</protein>
<evidence type="ECO:0000259" key="1">
    <source>
        <dbReference type="PROSITE" id="PS51186"/>
    </source>
</evidence>
<dbReference type="EMBL" id="PEBJ01000003">
    <property type="protein sequence ID" value="PJM76994.1"/>
    <property type="molecule type" value="Genomic_DNA"/>
</dbReference>
<evidence type="ECO:0000313" key="2">
    <source>
        <dbReference type="EMBL" id="PJM76994.1"/>
    </source>
</evidence>
<dbReference type="Gene3D" id="3.40.630.30">
    <property type="match status" value="1"/>
</dbReference>
<comment type="caution">
    <text evidence="2">The sequence shown here is derived from an EMBL/GenBank/DDBJ whole genome shotgun (WGS) entry which is preliminary data.</text>
</comment>
<name>A0A2M9HJJ8_9BIFI</name>
<dbReference type="InterPro" id="IPR016181">
    <property type="entry name" value="Acyl_CoA_acyltransferase"/>
</dbReference>
<dbReference type="InterPro" id="IPR000182">
    <property type="entry name" value="GNAT_dom"/>
</dbReference>
<feature type="domain" description="N-acetyltransferase" evidence="1">
    <location>
        <begin position="6"/>
        <end position="146"/>
    </location>
</feature>
<dbReference type="AlphaFoldDB" id="A0A2M9HJJ8"/>
<dbReference type="SUPFAM" id="SSF55729">
    <property type="entry name" value="Acyl-CoA N-acyltransferases (Nat)"/>
    <property type="match status" value="1"/>
</dbReference>
<organism evidence="2 3">
    <name type="scientific">Bifidobacterium felsineum</name>
    <dbReference type="NCBI Taxonomy" id="2045440"/>
    <lineage>
        <taxon>Bacteria</taxon>
        <taxon>Bacillati</taxon>
        <taxon>Actinomycetota</taxon>
        <taxon>Actinomycetes</taxon>
        <taxon>Bifidobacteriales</taxon>
        <taxon>Bifidobacteriaceae</taxon>
        <taxon>Bifidobacterium</taxon>
    </lineage>
</organism>
<dbReference type="RefSeq" id="WP_100494544.1">
    <property type="nucleotide sequence ID" value="NZ_PEBJ01000003.1"/>
</dbReference>
<accession>A0A2M9HJJ8</accession>
<sequence length="172" mass="19577">MQLTVKRFEELSAAELYEIYRVRVAVFVVEQHCAYQEVDEADRHCWHVFLHDENGIAAYCRVIDPGITFPEASIGRVLATHRWQGLGTRIAREGLKVAQERMHADTVHIEAQTYARKLYEHLGFTQVSDEFLEDGIPHIGMIWRAESTHVSPDATLVADIAGRGYGAAIMRR</sequence>
<reference evidence="3" key="1">
    <citation type="submission" date="2017-10" db="EMBL/GenBank/DDBJ databases">
        <title>Draft genome sequences of strains TRE 1, TRE 9, TRE H and TRI 7, isolated from tamarins, belonging to four potential novel Bifidobacterium species.</title>
        <authorList>
            <person name="Mattarelli P."/>
            <person name="Modesto M."/>
            <person name="Puglisi E."/>
            <person name="Morelli L."/>
            <person name="Bonetti A."/>
            <person name="Spezio C."/>
            <person name="Sandri C."/>
        </authorList>
    </citation>
    <scope>NUCLEOTIDE SEQUENCE [LARGE SCALE GENOMIC DNA]</scope>
    <source>
        <strain evidence="3">TREH</strain>
    </source>
</reference>
<proteinExistence type="predicted"/>
<dbReference type="Proteomes" id="UP000229239">
    <property type="component" value="Unassembled WGS sequence"/>
</dbReference>
<dbReference type="OrthoDB" id="9796171at2"/>
<gene>
    <name evidence="2" type="ORF">CSQ86_06835</name>
</gene>
<keyword evidence="3" id="KW-1185">Reference proteome</keyword>
<dbReference type="GO" id="GO:0016747">
    <property type="term" value="F:acyltransferase activity, transferring groups other than amino-acyl groups"/>
    <property type="evidence" value="ECO:0007669"/>
    <property type="project" value="InterPro"/>
</dbReference>
<dbReference type="PROSITE" id="PS51186">
    <property type="entry name" value="GNAT"/>
    <property type="match status" value="1"/>
</dbReference>
<evidence type="ECO:0000313" key="3">
    <source>
        <dbReference type="Proteomes" id="UP000229239"/>
    </source>
</evidence>
<dbReference type="Pfam" id="PF13673">
    <property type="entry name" value="Acetyltransf_10"/>
    <property type="match status" value="1"/>
</dbReference>
<keyword evidence="2" id="KW-0808">Transferase</keyword>